<protein>
    <submittedName>
        <fullName evidence="1">Uncharacterized protein</fullName>
    </submittedName>
</protein>
<comment type="caution">
    <text evidence="1">The sequence shown here is derived from an EMBL/GenBank/DDBJ whole genome shotgun (WGS) entry which is preliminary data.</text>
</comment>
<keyword evidence="2" id="KW-1185">Reference proteome</keyword>
<dbReference type="EMBL" id="AGNL01006273">
    <property type="protein sequence ID" value="EJK72171.1"/>
    <property type="molecule type" value="Genomic_DNA"/>
</dbReference>
<proteinExistence type="predicted"/>
<accession>K0TF72</accession>
<dbReference type="AlphaFoldDB" id="K0TF72"/>
<sequence>MTVSSDKPKVVYGEDVFPTDADKYLTVDSNEKLVKTSNYWSMVAGEAHLCQYKELVPCMYQLQIQLLEEQAGDAIVLVGCEFDGGITMYPYHEKVQPHYDYFASTIKAKGDLELIRFVLRGYDTSAAGQEQKHSRDA</sequence>
<organism evidence="1 2">
    <name type="scientific">Thalassiosira oceanica</name>
    <name type="common">Marine diatom</name>
    <dbReference type="NCBI Taxonomy" id="159749"/>
    <lineage>
        <taxon>Eukaryota</taxon>
        <taxon>Sar</taxon>
        <taxon>Stramenopiles</taxon>
        <taxon>Ochrophyta</taxon>
        <taxon>Bacillariophyta</taxon>
        <taxon>Coscinodiscophyceae</taxon>
        <taxon>Thalassiosirophycidae</taxon>
        <taxon>Thalassiosirales</taxon>
        <taxon>Thalassiosiraceae</taxon>
        <taxon>Thalassiosira</taxon>
    </lineage>
</organism>
<gene>
    <name evidence="1" type="ORF">THAOC_06325</name>
</gene>
<evidence type="ECO:0000313" key="1">
    <source>
        <dbReference type="EMBL" id="EJK72171.1"/>
    </source>
</evidence>
<dbReference type="Proteomes" id="UP000266841">
    <property type="component" value="Unassembled WGS sequence"/>
</dbReference>
<name>K0TF72_THAOC</name>
<reference evidence="1 2" key="1">
    <citation type="journal article" date="2012" name="Genome Biol.">
        <title>Genome and low-iron response of an oceanic diatom adapted to chronic iron limitation.</title>
        <authorList>
            <person name="Lommer M."/>
            <person name="Specht M."/>
            <person name="Roy A.S."/>
            <person name="Kraemer L."/>
            <person name="Andreson R."/>
            <person name="Gutowska M.A."/>
            <person name="Wolf J."/>
            <person name="Bergner S.V."/>
            <person name="Schilhabel M.B."/>
            <person name="Klostermeier U.C."/>
            <person name="Beiko R.G."/>
            <person name="Rosenstiel P."/>
            <person name="Hippler M."/>
            <person name="Laroche J."/>
        </authorList>
    </citation>
    <scope>NUCLEOTIDE SEQUENCE [LARGE SCALE GENOMIC DNA]</scope>
    <source>
        <strain evidence="1 2">CCMP1005</strain>
    </source>
</reference>
<evidence type="ECO:0000313" key="2">
    <source>
        <dbReference type="Proteomes" id="UP000266841"/>
    </source>
</evidence>